<dbReference type="HOGENOM" id="CLU_2550219_0_0_2"/>
<dbReference type="PATRIC" id="fig|1434108.4.peg.3647"/>
<dbReference type="KEGG" id="mby:MSBRM_2861"/>
<evidence type="ECO:0000313" key="3">
    <source>
        <dbReference type="Proteomes" id="UP000033033"/>
    </source>
</evidence>
<feature type="region of interest" description="Disordered" evidence="1">
    <location>
        <begin position="28"/>
        <end position="47"/>
    </location>
</feature>
<evidence type="ECO:0000256" key="1">
    <source>
        <dbReference type="SAM" id="MobiDB-lite"/>
    </source>
</evidence>
<evidence type="ECO:0000313" key="2">
    <source>
        <dbReference type="EMBL" id="AKB55859.1"/>
    </source>
</evidence>
<dbReference type="Proteomes" id="UP000033033">
    <property type="component" value="Chromosome"/>
</dbReference>
<proteinExistence type="predicted"/>
<protein>
    <submittedName>
        <fullName evidence="2">Uncharacterized protein</fullName>
    </submittedName>
</protein>
<accession>A0A0E3QW48</accession>
<reference evidence="2 3" key="1">
    <citation type="submission" date="2014-07" db="EMBL/GenBank/DDBJ databases">
        <title>Methanogenic archaea and the global carbon cycle.</title>
        <authorList>
            <person name="Henriksen J.R."/>
            <person name="Luke J."/>
            <person name="Reinhart S."/>
            <person name="Benedict M.N."/>
            <person name="Youngblut N.D."/>
            <person name="Metcalf M.E."/>
            <person name="Whitaker R.J."/>
            <person name="Metcalf W.W."/>
        </authorList>
    </citation>
    <scope>NUCLEOTIDE SEQUENCE [LARGE SCALE GENOMIC DNA]</scope>
    <source>
        <strain evidence="2 3">MS</strain>
    </source>
</reference>
<sequence>MSATFLKKLLDRNPFEKRLDRKLQKRFGQRDHKPFKKRLDQKAQQRPDLRGQMAQQLQVNGCGSTIFKKCLSRNIGLGRKRL</sequence>
<dbReference type="GeneID" id="24846177"/>
<dbReference type="RefSeq" id="WP_048121585.1">
    <property type="nucleotide sequence ID" value="NZ_CP009528.1"/>
</dbReference>
<gene>
    <name evidence="2" type="ORF">MSBRM_2861</name>
</gene>
<dbReference type="EMBL" id="CP009528">
    <property type="protein sequence ID" value="AKB55859.1"/>
    <property type="molecule type" value="Genomic_DNA"/>
</dbReference>
<keyword evidence="3" id="KW-1185">Reference proteome</keyword>
<name>A0A0E3QW48_METBA</name>
<organism evidence="2 3">
    <name type="scientific">Methanosarcina barkeri MS</name>
    <dbReference type="NCBI Taxonomy" id="1434108"/>
    <lineage>
        <taxon>Archaea</taxon>
        <taxon>Methanobacteriati</taxon>
        <taxon>Methanobacteriota</taxon>
        <taxon>Stenosarchaea group</taxon>
        <taxon>Methanomicrobia</taxon>
        <taxon>Methanosarcinales</taxon>
        <taxon>Methanosarcinaceae</taxon>
        <taxon>Methanosarcina</taxon>
    </lineage>
</organism>
<dbReference type="AlphaFoldDB" id="A0A0E3QW48"/>